<dbReference type="PATRIC" id="fig|1354303.4.peg.1983"/>
<comment type="caution">
    <text evidence="1">The sequence shown here is derived from an EMBL/GenBank/DDBJ whole genome shotgun (WGS) entry which is preliminary data.</text>
</comment>
<name>U4T1M4_9GAMM</name>
<dbReference type="Proteomes" id="UP000016761">
    <property type="component" value="Unassembled WGS sequence"/>
</dbReference>
<dbReference type="STRING" id="1354303.M917_2018"/>
<evidence type="ECO:0000313" key="1">
    <source>
        <dbReference type="EMBL" id="ERL54672.1"/>
    </source>
</evidence>
<keyword evidence="2" id="KW-1185">Reference proteome</keyword>
<accession>U4T1M4</accession>
<dbReference type="EMBL" id="AUSW01000034">
    <property type="protein sequence ID" value="ERL54672.1"/>
    <property type="molecule type" value="Genomic_DNA"/>
</dbReference>
<organism evidence="1 2">
    <name type="scientific">Psychrobacter aquaticus CMS 56</name>
    <dbReference type="NCBI Taxonomy" id="1354303"/>
    <lineage>
        <taxon>Bacteria</taxon>
        <taxon>Pseudomonadati</taxon>
        <taxon>Pseudomonadota</taxon>
        <taxon>Gammaproteobacteria</taxon>
        <taxon>Moraxellales</taxon>
        <taxon>Moraxellaceae</taxon>
        <taxon>Psychrobacter</taxon>
    </lineage>
</organism>
<protein>
    <submittedName>
        <fullName evidence="1">Uncharacterized protein</fullName>
    </submittedName>
</protein>
<gene>
    <name evidence="1" type="ORF">M917_2018</name>
</gene>
<reference evidence="1 2" key="1">
    <citation type="journal article" date="2013" name="Genome Announc.">
        <title>Draft Genome Sequence of Psychrobacter aquaticus Strain CMS 56T, Isolated from a Cyanobacterial Mat Sample Collected from Water Bodies in the McMurdo Dry Valley Region of Antarctica.</title>
        <authorList>
            <person name="Reddy G.S."/>
            <person name="Ara S."/>
            <person name="Singh A."/>
            <person name="Kumar Pinnaka A."/>
            <person name="Shivaji S."/>
        </authorList>
    </citation>
    <scope>NUCLEOTIDE SEQUENCE [LARGE SCALE GENOMIC DNA]</scope>
    <source>
        <strain evidence="1 2">CMS 56</strain>
    </source>
</reference>
<evidence type="ECO:0000313" key="2">
    <source>
        <dbReference type="Proteomes" id="UP000016761"/>
    </source>
</evidence>
<proteinExistence type="predicted"/>
<sequence length="37" mass="4397">MTVKKNLSSEYFKKEDSKNATSIKTTLHQNNHYLIKR</sequence>
<dbReference type="AlphaFoldDB" id="U4T1M4"/>